<evidence type="ECO:0000256" key="1">
    <source>
        <dbReference type="ARBA" id="ARBA00005486"/>
    </source>
</evidence>
<comment type="caution">
    <text evidence="4">The sequence shown here is derived from an EMBL/GenBank/DDBJ whole genome shotgun (WGS) entry which is preliminary data.</text>
</comment>
<gene>
    <name evidence="4" type="ORF">J437_LFUL007981</name>
</gene>
<proteinExistence type="inferred from homology"/>
<accession>A0A8K0K540</accession>
<evidence type="ECO:0000256" key="2">
    <source>
        <dbReference type="SAM" id="MobiDB-lite"/>
    </source>
</evidence>
<dbReference type="EMBL" id="KZ308335">
    <property type="protein sequence ID" value="KAG8227699.1"/>
    <property type="molecule type" value="Genomic_DNA"/>
</dbReference>
<sequence>MNTLLQLICQAVENHTDKEVLKMSLKTLEKLCEIGSPRFSKCEAVRTFLIDSIVAQFKTAMQRQSNSAKQAFIILCDLLIYLRNGEHGSGPAHCQWGVLPSYSVDEELQDLLNDFVQREVFTDCEMSGISVESDEDEQKKYELHRRRCFLASFCKLIVYNFGEKYGDIIKATLSKARDINKVECARTMVLSLMTLFSEMCDKEMIIKSVNQEEAQEEGCGSEERCSTHVDRQSEEFLALKEMAKRFALSFGLDSVKNREAVTALHRDGILFAVQPLEDPLGSAGPPPNLPFLEILAEFTFKLLNQDKRVVLSYLDQRIATGMASGSGEDWRPLLLYRNSLVHGESTSATPIMPVSPTANNSSGDSEAVYKSPLKLNPRRIKESDAVEEEIDDDVESILPSKLPMEEVVVEPSTEFFTGPTVQLSLPFNQADCLEEPLPSSSSRTRRLNVVSYLHRPSVGYPRSWIPAVSILPGYTEDSSSRSGVKQKREKSSATGSG</sequence>
<organism evidence="4 5">
    <name type="scientific">Ladona fulva</name>
    <name type="common">Scarce chaser dragonfly</name>
    <name type="synonym">Libellula fulva</name>
    <dbReference type="NCBI Taxonomy" id="123851"/>
    <lineage>
        <taxon>Eukaryota</taxon>
        <taxon>Metazoa</taxon>
        <taxon>Ecdysozoa</taxon>
        <taxon>Arthropoda</taxon>
        <taxon>Hexapoda</taxon>
        <taxon>Insecta</taxon>
        <taxon>Pterygota</taxon>
        <taxon>Palaeoptera</taxon>
        <taxon>Odonata</taxon>
        <taxon>Epiprocta</taxon>
        <taxon>Anisoptera</taxon>
        <taxon>Libelluloidea</taxon>
        <taxon>Libellulidae</taxon>
        <taxon>Ladona</taxon>
    </lineage>
</organism>
<dbReference type="GO" id="GO:0000785">
    <property type="term" value="C:chromatin"/>
    <property type="evidence" value="ECO:0007669"/>
    <property type="project" value="TreeGrafter"/>
</dbReference>
<dbReference type="PANTHER" id="PTHR11199">
    <property type="entry name" value="STROMAL ANTIGEN"/>
    <property type="match status" value="1"/>
</dbReference>
<dbReference type="Proteomes" id="UP000792457">
    <property type="component" value="Unassembled WGS sequence"/>
</dbReference>
<dbReference type="AlphaFoldDB" id="A0A8K0K540"/>
<feature type="region of interest" description="Disordered" evidence="2">
    <location>
        <begin position="347"/>
        <end position="368"/>
    </location>
</feature>
<dbReference type="PANTHER" id="PTHR11199:SF0">
    <property type="entry name" value="LD34181P-RELATED"/>
    <property type="match status" value="1"/>
</dbReference>
<dbReference type="InterPro" id="IPR056396">
    <property type="entry name" value="HEAT_SCC3-SA"/>
</dbReference>
<reference evidence="4" key="1">
    <citation type="submission" date="2013-04" db="EMBL/GenBank/DDBJ databases">
        <authorList>
            <person name="Qu J."/>
            <person name="Murali S.C."/>
            <person name="Bandaranaike D."/>
            <person name="Bellair M."/>
            <person name="Blankenburg K."/>
            <person name="Chao H."/>
            <person name="Dinh H."/>
            <person name="Doddapaneni H."/>
            <person name="Downs B."/>
            <person name="Dugan-Rocha S."/>
            <person name="Elkadiri S."/>
            <person name="Gnanaolivu R.D."/>
            <person name="Hernandez B."/>
            <person name="Javaid M."/>
            <person name="Jayaseelan J.C."/>
            <person name="Lee S."/>
            <person name="Li M."/>
            <person name="Ming W."/>
            <person name="Munidasa M."/>
            <person name="Muniz J."/>
            <person name="Nguyen L."/>
            <person name="Ongeri F."/>
            <person name="Osuji N."/>
            <person name="Pu L.-L."/>
            <person name="Puazo M."/>
            <person name="Qu C."/>
            <person name="Quiroz J."/>
            <person name="Raj R."/>
            <person name="Weissenberger G."/>
            <person name="Xin Y."/>
            <person name="Zou X."/>
            <person name="Han Y."/>
            <person name="Richards S."/>
            <person name="Worley K."/>
            <person name="Muzny D."/>
            <person name="Gibbs R."/>
        </authorList>
    </citation>
    <scope>NUCLEOTIDE SEQUENCE</scope>
    <source>
        <strain evidence="4">Sampled in the wild</strain>
    </source>
</reference>
<reference evidence="4" key="2">
    <citation type="submission" date="2017-10" db="EMBL/GenBank/DDBJ databases">
        <title>Ladona fulva Genome sequencing and assembly.</title>
        <authorList>
            <person name="Murali S."/>
            <person name="Richards S."/>
            <person name="Bandaranaike D."/>
            <person name="Bellair M."/>
            <person name="Blankenburg K."/>
            <person name="Chao H."/>
            <person name="Dinh H."/>
            <person name="Doddapaneni H."/>
            <person name="Dugan-Rocha S."/>
            <person name="Elkadiri S."/>
            <person name="Gnanaolivu R."/>
            <person name="Hernandez B."/>
            <person name="Skinner E."/>
            <person name="Javaid M."/>
            <person name="Lee S."/>
            <person name="Li M."/>
            <person name="Ming W."/>
            <person name="Munidasa M."/>
            <person name="Muniz J."/>
            <person name="Nguyen L."/>
            <person name="Hughes D."/>
            <person name="Osuji N."/>
            <person name="Pu L.-L."/>
            <person name="Puazo M."/>
            <person name="Qu C."/>
            <person name="Quiroz J."/>
            <person name="Raj R."/>
            <person name="Weissenberger G."/>
            <person name="Xin Y."/>
            <person name="Zou X."/>
            <person name="Han Y."/>
            <person name="Worley K."/>
            <person name="Muzny D."/>
            <person name="Gibbs R."/>
        </authorList>
    </citation>
    <scope>NUCLEOTIDE SEQUENCE</scope>
    <source>
        <strain evidence="4">Sampled in the wild</strain>
    </source>
</reference>
<name>A0A8K0K540_LADFU</name>
<dbReference type="GO" id="GO:0005634">
    <property type="term" value="C:nucleus"/>
    <property type="evidence" value="ECO:0007669"/>
    <property type="project" value="TreeGrafter"/>
</dbReference>
<keyword evidence="5" id="KW-1185">Reference proteome</keyword>
<feature type="domain" description="Cohesin subunit SCC3/SA HEAT-repeats" evidence="3">
    <location>
        <begin position="2"/>
        <end position="67"/>
    </location>
</feature>
<dbReference type="InterPro" id="IPR039662">
    <property type="entry name" value="Cohesin_Scc3/SA"/>
</dbReference>
<dbReference type="Pfam" id="PF24571">
    <property type="entry name" value="HEAT_SCC3-SA"/>
    <property type="match status" value="1"/>
</dbReference>
<dbReference type="GO" id="GO:0007062">
    <property type="term" value="P:sister chromatid cohesion"/>
    <property type="evidence" value="ECO:0007669"/>
    <property type="project" value="TreeGrafter"/>
</dbReference>
<evidence type="ECO:0000313" key="5">
    <source>
        <dbReference type="Proteomes" id="UP000792457"/>
    </source>
</evidence>
<comment type="similarity">
    <text evidence="1">Belongs to the SCC3 family.</text>
</comment>
<dbReference type="GO" id="GO:0008278">
    <property type="term" value="C:cohesin complex"/>
    <property type="evidence" value="ECO:0007669"/>
    <property type="project" value="TreeGrafter"/>
</dbReference>
<dbReference type="GO" id="GO:0003682">
    <property type="term" value="F:chromatin binding"/>
    <property type="evidence" value="ECO:0007669"/>
    <property type="project" value="TreeGrafter"/>
</dbReference>
<protein>
    <recommendedName>
        <fullName evidence="3">Cohesin subunit SCC3/SA HEAT-repeats domain-containing protein</fullName>
    </recommendedName>
</protein>
<feature type="region of interest" description="Disordered" evidence="2">
    <location>
        <begin position="474"/>
        <end position="497"/>
    </location>
</feature>
<dbReference type="OrthoDB" id="498590at2759"/>
<evidence type="ECO:0000313" key="4">
    <source>
        <dbReference type="EMBL" id="KAG8227699.1"/>
    </source>
</evidence>
<evidence type="ECO:0000259" key="3">
    <source>
        <dbReference type="Pfam" id="PF24571"/>
    </source>
</evidence>